<name>A0ABV9QJN7_9FIRM</name>
<dbReference type="SUPFAM" id="SSF53271">
    <property type="entry name" value="PRTase-like"/>
    <property type="match status" value="1"/>
</dbReference>
<feature type="domain" description="TRSP" evidence="1">
    <location>
        <begin position="250"/>
        <end position="347"/>
    </location>
</feature>
<reference evidence="4" key="1">
    <citation type="journal article" date="2019" name="Int. J. Syst. Evol. Microbiol.">
        <title>The Global Catalogue of Microorganisms (GCM) 10K type strain sequencing project: providing services to taxonomists for standard genome sequencing and annotation.</title>
        <authorList>
            <consortium name="The Broad Institute Genomics Platform"/>
            <consortium name="The Broad Institute Genome Sequencing Center for Infectious Disease"/>
            <person name="Wu L."/>
            <person name="Ma J."/>
        </authorList>
    </citation>
    <scope>NUCLEOTIDE SEQUENCE [LARGE SCALE GENOMIC DNA]</scope>
    <source>
        <strain evidence="4">CCUG 46385</strain>
    </source>
</reference>
<evidence type="ECO:0000313" key="4">
    <source>
        <dbReference type="Proteomes" id="UP001595916"/>
    </source>
</evidence>
<dbReference type="CDD" id="cd06223">
    <property type="entry name" value="PRTases_typeI"/>
    <property type="match status" value="1"/>
</dbReference>
<dbReference type="Proteomes" id="UP001595916">
    <property type="component" value="Unassembled WGS sequence"/>
</dbReference>
<dbReference type="InterPro" id="IPR011214">
    <property type="entry name" value="UCP020967"/>
</dbReference>
<dbReference type="InterPro" id="IPR022537">
    <property type="entry name" value="TRSP_dom"/>
</dbReference>
<dbReference type="RefSeq" id="WP_379787585.1">
    <property type="nucleotide sequence ID" value="NZ_JBHSHL010000013.1"/>
</dbReference>
<evidence type="ECO:0000259" key="2">
    <source>
        <dbReference type="Pfam" id="PF15609"/>
    </source>
</evidence>
<organism evidence="3 4">
    <name type="scientific">Filifactor villosus</name>
    <dbReference type="NCBI Taxonomy" id="29374"/>
    <lineage>
        <taxon>Bacteria</taxon>
        <taxon>Bacillati</taxon>
        <taxon>Bacillota</taxon>
        <taxon>Clostridia</taxon>
        <taxon>Peptostreptococcales</taxon>
        <taxon>Filifactoraceae</taxon>
        <taxon>Filifactor</taxon>
    </lineage>
</organism>
<dbReference type="Pfam" id="PF12500">
    <property type="entry name" value="TRSP"/>
    <property type="match status" value="1"/>
</dbReference>
<dbReference type="InterPro" id="IPR000836">
    <property type="entry name" value="PRTase_dom"/>
</dbReference>
<keyword evidence="3" id="KW-0328">Glycosyltransferase</keyword>
<keyword evidence="3" id="KW-0808">Transferase</keyword>
<dbReference type="Gene3D" id="3.40.50.2020">
    <property type="match status" value="1"/>
</dbReference>
<gene>
    <name evidence="3" type="ORF">ACFO4R_03300</name>
</gene>
<evidence type="ECO:0000259" key="1">
    <source>
        <dbReference type="Pfam" id="PF12500"/>
    </source>
</evidence>
<protein>
    <submittedName>
        <fullName evidence="3">Phosphoribosyltransferase domain-containing protein</fullName>
    </submittedName>
</protein>
<accession>A0ABV9QJN7</accession>
<evidence type="ECO:0000313" key="3">
    <source>
        <dbReference type="EMBL" id="MFC4804098.1"/>
    </source>
</evidence>
<keyword evidence="4" id="KW-1185">Reference proteome</keyword>
<feature type="domain" description="Orotate phosphoribosyltransferase-like" evidence="2">
    <location>
        <begin position="8"/>
        <end position="174"/>
    </location>
</feature>
<sequence length="366" mass="41713">MYGRDEMIRIAKRENNAKRSFLVVNPLQGKHLPVEPSRALLMFSELSKELKKVYGGEKLLVIGFAETATAIGAAVAIELDSFYIQTTREVVEEEDCLFFSEEHSHATEQKLIKSELDFLDGKIERILFVEDEITTGKTILNAISALQRYGKNLRFSAASLLNAMDEEAVKNYEKQGISLHYLLKAEQDAYADEIRTCSGNGVYISSDTEKKEVREFRLPFYQNTRKIVQGSSYMKACERLCRYYEEKEDLSSVESILVLGTEECMYPALYLGRHLEKKGCKVRCHATTRSPILASLEEGYPFHTRYELRSLYDVSRITYLYNIECCDKVIVVTDSDRGEQEGVNSLCNALAKAGNDNITIVRWSEK</sequence>
<dbReference type="InterPro" id="IPR041688">
    <property type="entry name" value="PRTase_2"/>
</dbReference>
<dbReference type="InterPro" id="IPR029057">
    <property type="entry name" value="PRTase-like"/>
</dbReference>
<proteinExistence type="predicted"/>
<dbReference type="EMBL" id="JBHSHL010000013">
    <property type="protein sequence ID" value="MFC4804098.1"/>
    <property type="molecule type" value="Genomic_DNA"/>
</dbReference>
<dbReference type="GO" id="GO:0016757">
    <property type="term" value="F:glycosyltransferase activity"/>
    <property type="evidence" value="ECO:0007669"/>
    <property type="project" value="UniProtKB-KW"/>
</dbReference>
<dbReference type="PIRSF" id="PIRSF020967">
    <property type="entry name" value="UCP020967"/>
    <property type="match status" value="1"/>
</dbReference>
<dbReference type="Pfam" id="PF15609">
    <property type="entry name" value="PRTase_2"/>
    <property type="match status" value="1"/>
</dbReference>
<comment type="caution">
    <text evidence="3">The sequence shown here is derived from an EMBL/GenBank/DDBJ whole genome shotgun (WGS) entry which is preliminary data.</text>
</comment>